<dbReference type="Pfam" id="PF00534">
    <property type="entry name" value="Glycos_transf_1"/>
    <property type="match status" value="1"/>
</dbReference>
<dbReference type="GO" id="GO:0006006">
    <property type="term" value="P:glucose metabolic process"/>
    <property type="evidence" value="ECO:0007669"/>
    <property type="project" value="UniProtKB-KW"/>
</dbReference>
<feature type="non-terminal residue" evidence="9">
    <location>
        <position position="1"/>
    </location>
</feature>
<dbReference type="SUPFAM" id="SSF53756">
    <property type="entry name" value="UDP-Glycosyltransferase/glycogen phosphorylase"/>
    <property type="match status" value="1"/>
</dbReference>
<dbReference type="OrthoDB" id="937291at2759"/>
<sequence length="649" mass="73169">LYVGAAAKMIDENTVQVGISIHDGVYSVDFCVHTLHISPGESVADALKADAVETINKYSKEHHAKFVGCGLAESLISLCRDMPSFLWSELDIVVMRFKVKTEFPKFECSDGIQGNSTETIPIDVDEQADSAVRKCIMNFGPGQNPALSIGFRNRVEPDTGGRVELVTKLESYQKTVHEGTWNSFSKYANELKKNKAKVAFFSATPQGGGVALMRHALIRFYRLWGVNVQWYIPKPNPKVFRITKTNHNILQGVADPFERLTKERQEMMDEWISYNANRYWLGEGGPLAKGGADVVIIDDPQMPGLIPLIKEHRPEVKVIYRSHIELRSDLIEVEGSPQAEVWKFLWDRIKLADVFISHPVDKFVPAQVPMSMVGMMPACTDWLDGLNKDLRDWDLRYYHHSLRNSCSDIGMNILHYPAREYITQVARFDPSKGIPDVIESYRKLREMLEEKVPRMVTPQLLICGHGAIDDPDGSIIYDQTMKQLDEPRYDEIRGDVVVMRIGPSDQILNAILSCAKLVVQLSTREGFEVKVSEAIHKGKPIVATRAGGIPLQVQHGKNGYLVEVGDTTAVAIYLYNLYTDRGLYQRLSEFAKVSVSDEVSTVGNATCWLYLAAKLVKGEEMKPNARWITDMYREDAEQPYGKGEPRLPR</sequence>
<name>A0A3N4L9F8_9PEZI</name>
<dbReference type="EMBL" id="ML119117">
    <property type="protein sequence ID" value="RPB14645.1"/>
    <property type="molecule type" value="Genomic_DNA"/>
</dbReference>
<comment type="similarity">
    <text evidence="1">Belongs to the glycosyltransferase group 1 family. Glycosyltransferase 4 subfamily.</text>
</comment>
<dbReference type="Proteomes" id="UP000277580">
    <property type="component" value="Unassembled WGS sequence"/>
</dbReference>
<keyword evidence="3" id="KW-0313">Glucose metabolism</keyword>
<dbReference type="AlphaFoldDB" id="A0A3N4L9F8"/>
<dbReference type="InterPro" id="IPR049438">
    <property type="entry name" value="TreT_GT1"/>
</dbReference>
<evidence type="ECO:0000256" key="6">
    <source>
        <dbReference type="ARBA" id="ARBA00023277"/>
    </source>
</evidence>
<evidence type="ECO:0000256" key="1">
    <source>
        <dbReference type="ARBA" id="ARBA00009481"/>
    </source>
</evidence>
<comment type="subunit">
    <text evidence="2">Homodimer.</text>
</comment>
<evidence type="ECO:0000256" key="5">
    <source>
        <dbReference type="ARBA" id="ARBA00022679"/>
    </source>
</evidence>
<evidence type="ECO:0000313" key="9">
    <source>
        <dbReference type="EMBL" id="RPB14645.1"/>
    </source>
</evidence>
<evidence type="ECO:0000313" key="10">
    <source>
        <dbReference type="Proteomes" id="UP000277580"/>
    </source>
</evidence>
<dbReference type="Pfam" id="PF21269">
    <property type="entry name" value="TreT_GT1"/>
    <property type="match status" value="1"/>
</dbReference>
<evidence type="ECO:0000259" key="7">
    <source>
        <dbReference type="Pfam" id="PF00534"/>
    </source>
</evidence>
<dbReference type="CDD" id="cd03792">
    <property type="entry name" value="GT4_trehalose_phosphorylase"/>
    <property type="match status" value="1"/>
</dbReference>
<keyword evidence="4" id="KW-0328">Glycosyltransferase</keyword>
<organism evidence="9 10">
    <name type="scientific">Morchella conica CCBAS932</name>
    <dbReference type="NCBI Taxonomy" id="1392247"/>
    <lineage>
        <taxon>Eukaryota</taxon>
        <taxon>Fungi</taxon>
        <taxon>Dikarya</taxon>
        <taxon>Ascomycota</taxon>
        <taxon>Pezizomycotina</taxon>
        <taxon>Pezizomycetes</taxon>
        <taxon>Pezizales</taxon>
        <taxon>Morchellaceae</taxon>
        <taxon>Morchella</taxon>
    </lineage>
</organism>
<proteinExistence type="inferred from homology"/>
<dbReference type="GO" id="GO:0016757">
    <property type="term" value="F:glycosyltransferase activity"/>
    <property type="evidence" value="ECO:0007669"/>
    <property type="project" value="UniProtKB-KW"/>
</dbReference>
<dbReference type="PANTHER" id="PTHR47779">
    <property type="entry name" value="SYNTHASE (CCG-9), PUTATIVE (AFU_ORTHOLOGUE AFUA_3G12100)-RELATED"/>
    <property type="match status" value="1"/>
</dbReference>
<evidence type="ECO:0000259" key="8">
    <source>
        <dbReference type="Pfam" id="PF21269"/>
    </source>
</evidence>
<feature type="domain" description="Glycosyl transferase family 1" evidence="7">
    <location>
        <begin position="418"/>
        <end position="592"/>
    </location>
</feature>
<dbReference type="PANTHER" id="PTHR47779:SF1">
    <property type="entry name" value="SYNTHASE (CCG-9), PUTATIVE (AFU_ORTHOLOGUE AFUA_3G12100)-RELATED"/>
    <property type="match status" value="1"/>
</dbReference>
<keyword evidence="6" id="KW-0119">Carbohydrate metabolism</keyword>
<evidence type="ECO:0000256" key="3">
    <source>
        <dbReference type="ARBA" id="ARBA00022526"/>
    </source>
</evidence>
<dbReference type="InterPro" id="IPR001296">
    <property type="entry name" value="Glyco_trans_1"/>
</dbReference>
<evidence type="ECO:0000256" key="4">
    <source>
        <dbReference type="ARBA" id="ARBA00022676"/>
    </source>
</evidence>
<keyword evidence="10" id="KW-1185">Reference proteome</keyword>
<dbReference type="Gene3D" id="3.40.50.2000">
    <property type="entry name" value="Glycogen Phosphorylase B"/>
    <property type="match status" value="2"/>
</dbReference>
<gene>
    <name evidence="9" type="ORF">P167DRAFT_478274</name>
</gene>
<evidence type="ECO:0000256" key="2">
    <source>
        <dbReference type="ARBA" id="ARBA00011738"/>
    </source>
</evidence>
<feature type="non-terminal residue" evidence="9">
    <location>
        <position position="649"/>
    </location>
</feature>
<dbReference type="InParanoid" id="A0A3N4L9F8"/>
<dbReference type="InterPro" id="IPR052078">
    <property type="entry name" value="Trehalose_Metab_GTase"/>
</dbReference>
<keyword evidence="5" id="KW-0808">Transferase</keyword>
<protein>
    <submittedName>
        <fullName evidence="9">Putative trehalose synthase</fullName>
    </submittedName>
</protein>
<accession>A0A3N4L9F8</accession>
<reference evidence="9 10" key="1">
    <citation type="journal article" date="2018" name="Nat. Ecol. Evol.">
        <title>Pezizomycetes genomes reveal the molecular basis of ectomycorrhizal truffle lifestyle.</title>
        <authorList>
            <person name="Murat C."/>
            <person name="Payen T."/>
            <person name="Noel B."/>
            <person name="Kuo A."/>
            <person name="Morin E."/>
            <person name="Chen J."/>
            <person name="Kohler A."/>
            <person name="Krizsan K."/>
            <person name="Balestrini R."/>
            <person name="Da Silva C."/>
            <person name="Montanini B."/>
            <person name="Hainaut M."/>
            <person name="Levati E."/>
            <person name="Barry K.W."/>
            <person name="Belfiori B."/>
            <person name="Cichocki N."/>
            <person name="Clum A."/>
            <person name="Dockter R.B."/>
            <person name="Fauchery L."/>
            <person name="Guy J."/>
            <person name="Iotti M."/>
            <person name="Le Tacon F."/>
            <person name="Lindquist E.A."/>
            <person name="Lipzen A."/>
            <person name="Malagnac F."/>
            <person name="Mello A."/>
            <person name="Molinier V."/>
            <person name="Miyauchi S."/>
            <person name="Poulain J."/>
            <person name="Riccioni C."/>
            <person name="Rubini A."/>
            <person name="Sitrit Y."/>
            <person name="Splivallo R."/>
            <person name="Traeger S."/>
            <person name="Wang M."/>
            <person name="Zifcakova L."/>
            <person name="Wipf D."/>
            <person name="Zambonelli A."/>
            <person name="Paolocci F."/>
            <person name="Nowrousian M."/>
            <person name="Ottonello S."/>
            <person name="Baldrian P."/>
            <person name="Spatafora J.W."/>
            <person name="Henrissat B."/>
            <person name="Nagy L.G."/>
            <person name="Aury J.M."/>
            <person name="Wincker P."/>
            <person name="Grigoriev I.V."/>
            <person name="Bonfante P."/>
            <person name="Martin F.M."/>
        </authorList>
    </citation>
    <scope>NUCLEOTIDE SEQUENCE [LARGE SCALE GENOMIC DNA]</scope>
    <source>
        <strain evidence="9 10">CCBAS932</strain>
    </source>
</reference>
<dbReference type="STRING" id="1392247.A0A3N4L9F8"/>
<feature type="domain" description="Trehalose synthase N-terminal" evidence="8">
    <location>
        <begin position="201"/>
        <end position="363"/>
    </location>
</feature>